<evidence type="ECO:0000313" key="2">
    <source>
        <dbReference type="EMBL" id="MCJ2379521.1"/>
    </source>
</evidence>
<protein>
    <submittedName>
        <fullName evidence="2">Aldo/keto reductase</fullName>
    </submittedName>
</protein>
<dbReference type="SUPFAM" id="SSF51430">
    <property type="entry name" value="NAD(P)-linked oxidoreductase"/>
    <property type="match status" value="1"/>
</dbReference>
<proteinExistence type="predicted"/>
<dbReference type="Pfam" id="PF00248">
    <property type="entry name" value="Aldo_ket_red"/>
    <property type="match status" value="1"/>
</dbReference>
<dbReference type="EMBL" id="JAKZMM010000005">
    <property type="protein sequence ID" value="MCJ2379521.1"/>
    <property type="molecule type" value="Genomic_DNA"/>
</dbReference>
<reference evidence="2 3" key="1">
    <citation type="submission" date="2022-03" db="EMBL/GenBank/DDBJ databases">
        <title>Parabacteroides sp. nov. isolated from swine feces.</title>
        <authorList>
            <person name="Bak J.E."/>
        </authorList>
    </citation>
    <scope>NUCLEOTIDE SEQUENCE [LARGE SCALE GENOMIC DNA]</scope>
    <source>
        <strain evidence="2 3">AGMB00274</strain>
    </source>
</reference>
<dbReference type="Gene3D" id="3.20.20.100">
    <property type="entry name" value="NADP-dependent oxidoreductase domain"/>
    <property type="match status" value="1"/>
</dbReference>
<sequence>MGFTQSYPSSPEKRAIAILCKSIETGITFFDTAEVYSMFRNDEFVDEALEP</sequence>
<organism evidence="2 3">
    <name type="scientific">Parabacteroides faecalis</name>
    <dbReference type="NCBI Taxonomy" id="2924040"/>
    <lineage>
        <taxon>Bacteria</taxon>
        <taxon>Pseudomonadati</taxon>
        <taxon>Bacteroidota</taxon>
        <taxon>Bacteroidia</taxon>
        <taxon>Bacteroidales</taxon>
        <taxon>Tannerellaceae</taxon>
        <taxon>Parabacteroides</taxon>
    </lineage>
</organism>
<keyword evidence="3" id="KW-1185">Reference proteome</keyword>
<evidence type="ECO:0000259" key="1">
    <source>
        <dbReference type="Pfam" id="PF00248"/>
    </source>
</evidence>
<dbReference type="Proteomes" id="UP001165444">
    <property type="component" value="Unassembled WGS sequence"/>
</dbReference>
<feature type="domain" description="NADP-dependent oxidoreductase" evidence="1">
    <location>
        <begin position="1"/>
        <end position="50"/>
    </location>
</feature>
<comment type="caution">
    <text evidence="2">The sequence shown here is derived from an EMBL/GenBank/DDBJ whole genome shotgun (WGS) entry which is preliminary data.</text>
</comment>
<gene>
    <name evidence="2" type="ORF">MUN53_02675</name>
</gene>
<evidence type="ECO:0000313" key="3">
    <source>
        <dbReference type="Proteomes" id="UP001165444"/>
    </source>
</evidence>
<dbReference type="InterPro" id="IPR023210">
    <property type="entry name" value="NADP_OxRdtase_dom"/>
</dbReference>
<dbReference type="InterPro" id="IPR036812">
    <property type="entry name" value="NAD(P)_OxRdtase_dom_sf"/>
</dbReference>
<name>A0ABT0BXQ7_9BACT</name>
<accession>A0ABT0BXQ7</accession>